<evidence type="ECO:0000256" key="2">
    <source>
        <dbReference type="ARBA" id="ARBA00019110"/>
    </source>
</evidence>
<comment type="catalytic activity">
    <reaction evidence="9">
        <text>tRNA(Pro) + L-proline + ATP = L-prolyl-tRNA(Pro) + AMP + diphosphate</text>
        <dbReference type="Rhea" id="RHEA:14305"/>
        <dbReference type="Rhea" id="RHEA-COMP:9700"/>
        <dbReference type="Rhea" id="RHEA-COMP:9702"/>
        <dbReference type="ChEBI" id="CHEBI:30616"/>
        <dbReference type="ChEBI" id="CHEBI:33019"/>
        <dbReference type="ChEBI" id="CHEBI:60039"/>
        <dbReference type="ChEBI" id="CHEBI:78442"/>
        <dbReference type="ChEBI" id="CHEBI:78532"/>
        <dbReference type="ChEBI" id="CHEBI:456215"/>
        <dbReference type="EC" id="6.1.1.15"/>
    </reaction>
</comment>
<dbReference type="KEGG" id="bcc:BCc_149"/>
<organism evidence="12 13">
    <name type="scientific">Buchnera aphidicola subsp. Cinara cedri (strain Cc)</name>
    <dbReference type="NCBI Taxonomy" id="372461"/>
    <lineage>
        <taxon>Bacteria</taxon>
        <taxon>Pseudomonadati</taxon>
        <taxon>Pseudomonadota</taxon>
        <taxon>Gammaproteobacteria</taxon>
        <taxon>Enterobacterales</taxon>
        <taxon>Erwiniaceae</taxon>
        <taxon>Buchnera</taxon>
    </lineage>
</organism>
<gene>
    <name evidence="12" type="primary">proS</name>
    <name evidence="12" type="ordered locus">BCc_149</name>
</gene>
<accession>Q057S4</accession>
<dbReference type="InterPro" id="IPR033730">
    <property type="entry name" value="ProRS_core_prok"/>
</dbReference>
<dbReference type="NCBIfam" id="TIGR00409">
    <property type="entry name" value="proS_fam_II"/>
    <property type="match status" value="1"/>
</dbReference>
<dbReference type="eggNOG" id="COG0442">
    <property type="taxonomic scope" value="Bacteria"/>
</dbReference>
<dbReference type="OrthoDB" id="9809052at2"/>
<dbReference type="InterPro" id="IPR050062">
    <property type="entry name" value="Pro-tRNA_synthetase"/>
</dbReference>
<dbReference type="CDD" id="cd00779">
    <property type="entry name" value="ProRS_core_prok"/>
    <property type="match status" value="1"/>
</dbReference>
<dbReference type="SUPFAM" id="SSF52954">
    <property type="entry name" value="Class II aaRS ABD-related"/>
    <property type="match status" value="1"/>
</dbReference>
<dbReference type="PROSITE" id="PS50862">
    <property type="entry name" value="AA_TRNA_LIGASE_II"/>
    <property type="match status" value="1"/>
</dbReference>
<keyword evidence="13" id="KW-1185">Reference proteome</keyword>
<reference evidence="12 13" key="1">
    <citation type="journal article" date="2006" name="Science">
        <title>A small microbial genome: the end of a long symbiotic relationship?</title>
        <authorList>
            <person name="Perez-Brocal V."/>
            <person name="Gil R."/>
            <person name="Ramos S."/>
            <person name="Lamelas A."/>
            <person name="Postigo M."/>
            <person name="Michelena J.M."/>
            <person name="Silva F.J."/>
            <person name="Moya A."/>
            <person name="Latorre A."/>
        </authorList>
    </citation>
    <scope>NUCLEOTIDE SEQUENCE [LARGE SCALE GENOMIC DNA]</scope>
    <source>
        <strain evidence="13">Cc</strain>
    </source>
</reference>
<dbReference type="InterPro" id="IPR004154">
    <property type="entry name" value="Anticodon-bd"/>
</dbReference>
<dbReference type="InterPro" id="IPR006195">
    <property type="entry name" value="aa-tRNA-synth_II"/>
</dbReference>
<evidence type="ECO:0000256" key="3">
    <source>
        <dbReference type="ARBA" id="ARBA00022490"/>
    </source>
</evidence>
<keyword evidence="7" id="KW-0648">Protein biosynthesis</keyword>
<dbReference type="HOGENOM" id="CLU_016739_4_2_6"/>
<dbReference type="InterPro" id="IPR045864">
    <property type="entry name" value="aa-tRNA-synth_II/BPL/LPL"/>
</dbReference>
<evidence type="ECO:0000313" key="13">
    <source>
        <dbReference type="Proteomes" id="UP000000669"/>
    </source>
</evidence>
<dbReference type="PRINTS" id="PR01046">
    <property type="entry name" value="TRNASYNTHPRO"/>
</dbReference>
<evidence type="ECO:0000256" key="6">
    <source>
        <dbReference type="ARBA" id="ARBA00022840"/>
    </source>
</evidence>
<dbReference type="AlphaFoldDB" id="Q057S4"/>
<proteinExistence type="predicted"/>
<keyword evidence="6" id="KW-0067">ATP-binding</keyword>
<evidence type="ECO:0000256" key="4">
    <source>
        <dbReference type="ARBA" id="ARBA00022598"/>
    </source>
</evidence>
<dbReference type="Pfam" id="PF00587">
    <property type="entry name" value="tRNA-synt_2b"/>
    <property type="match status" value="1"/>
</dbReference>
<evidence type="ECO:0000256" key="1">
    <source>
        <dbReference type="ARBA" id="ARBA00012831"/>
    </source>
</evidence>
<keyword evidence="5" id="KW-0547">Nucleotide-binding</keyword>
<dbReference type="GO" id="GO:0004827">
    <property type="term" value="F:proline-tRNA ligase activity"/>
    <property type="evidence" value="ECO:0007669"/>
    <property type="project" value="UniProtKB-UniRule"/>
</dbReference>
<dbReference type="InterPro" id="IPR004500">
    <property type="entry name" value="Pro-tRNA-synth_IIa_bac-type"/>
</dbReference>
<dbReference type="GO" id="GO:0005829">
    <property type="term" value="C:cytosol"/>
    <property type="evidence" value="ECO:0007669"/>
    <property type="project" value="TreeGrafter"/>
</dbReference>
<keyword evidence="4 12" id="KW-0436">Ligase</keyword>
<dbReference type="PANTHER" id="PTHR42753:SF2">
    <property type="entry name" value="PROLINE--TRNA LIGASE"/>
    <property type="match status" value="1"/>
</dbReference>
<dbReference type="PANTHER" id="PTHR42753">
    <property type="entry name" value="MITOCHONDRIAL RIBOSOME PROTEIN L39/PROLYL-TRNA LIGASE FAMILY MEMBER"/>
    <property type="match status" value="1"/>
</dbReference>
<evidence type="ECO:0000259" key="11">
    <source>
        <dbReference type="PROSITE" id="PS50862"/>
    </source>
</evidence>
<dbReference type="STRING" id="372461.BCc_149"/>
<protein>
    <recommendedName>
        <fullName evidence="2 10">Proline--tRNA ligase</fullName>
        <ecNumber evidence="1 10">6.1.1.15</ecNumber>
    </recommendedName>
</protein>
<dbReference type="Proteomes" id="UP000000669">
    <property type="component" value="Chromosome"/>
</dbReference>
<dbReference type="RefSeq" id="WP_011672544.1">
    <property type="nucleotide sequence ID" value="NC_008513.1"/>
</dbReference>
<dbReference type="GO" id="GO:0005524">
    <property type="term" value="F:ATP binding"/>
    <property type="evidence" value="ECO:0007669"/>
    <property type="project" value="UniProtKB-KW"/>
</dbReference>
<dbReference type="SUPFAM" id="SSF55681">
    <property type="entry name" value="Class II aaRS and biotin synthetases"/>
    <property type="match status" value="1"/>
</dbReference>
<sequence length="422" mass="49940">MYTKKYLLSTLKEKPKNIESISHQLMLRSGMIRMLSSGIYTWLPTGYRIIKKITKIISSILNNHGCMEICMPIIQPENLWKKSGRKKLYGEELIKITDRRNKKYVLSPTHEEAINYICQQEIHSYKQLPITFYQIQKKFRDEIRPRFGVIRTIEFLMKDAYSFHINKDSLKKTYENMKNIYIKIFKKLKLNFKIVKAHSKIMGGSISDEFHAISEMGENKIIFLKKSNYAFNYNEFNEKKKKFKNYLLQKEKKLIKKNSIEIGHIFQIEKKYSKNTNFYIQDKKNKKKLLNMGCYGIGINRIISSIIEQNHDKYGIIWPNCIAPFQVFILPINMYKNKKIKKIAKKLYKKLINKNIDVLFDNRNESLGKMFADMNLIGIPFGILISKNTITSKKVELYSRKKNSKKKVLYSKIISIIKNKII</sequence>
<dbReference type="InterPro" id="IPR036621">
    <property type="entry name" value="Anticodon-bd_dom_sf"/>
</dbReference>
<dbReference type="Gene3D" id="3.40.50.800">
    <property type="entry name" value="Anticodon-binding domain"/>
    <property type="match status" value="1"/>
</dbReference>
<dbReference type="InterPro" id="IPR002316">
    <property type="entry name" value="Pro-tRNA-ligase_IIa"/>
</dbReference>
<dbReference type="GO" id="GO:0006433">
    <property type="term" value="P:prolyl-tRNA aminoacylation"/>
    <property type="evidence" value="ECO:0007669"/>
    <property type="project" value="UniProtKB-UniRule"/>
</dbReference>
<dbReference type="Gene3D" id="3.30.930.10">
    <property type="entry name" value="Bira Bifunctional Protein, Domain 2"/>
    <property type="match status" value="1"/>
</dbReference>
<dbReference type="Pfam" id="PF03129">
    <property type="entry name" value="HGTP_anticodon"/>
    <property type="match status" value="1"/>
</dbReference>
<keyword evidence="3" id="KW-0963">Cytoplasm</keyword>
<keyword evidence="8 12" id="KW-0030">Aminoacyl-tRNA synthetase</keyword>
<dbReference type="EMBL" id="CP000263">
    <property type="protein sequence ID" value="ABJ90625.1"/>
    <property type="molecule type" value="Genomic_DNA"/>
</dbReference>
<evidence type="ECO:0000313" key="12">
    <source>
        <dbReference type="EMBL" id="ABJ90625.1"/>
    </source>
</evidence>
<name>Q057S4_BUCCC</name>
<feature type="domain" description="Aminoacyl-transfer RNA synthetases class-II family profile" evidence="11">
    <location>
        <begin position="38"/>
        <end position="319"/>
    </location>
</feature>
<dbReference type="InterPro" id="IPR002314">
    <property type="entry name" value="aa-tRNA-synt_IIb"/>
</dbReference>
<evidence type="ECO:0000256" key="5">
    <source>
        <dbReference type="ARBA" id="ARBA00022741"/>
    </source>
</evidence>
<evidence type="ECO:0000256" key="8">
    <source>
        <dbReference type="ARBA" id="ARBA00023146"/>
    </source>
</evidence>
<evidence type="ECO:0000256" key="7">
    <source>
        <dbReference type="ARBA" id="ARBA00022917"/>
    </source>
</evidence>
<evidence type="ECO:0000256" key="9">
    <source>
        <dbReference type="ARBA" id="ARBA00047671"/>
    </source>
</evidence>
<dbReference type="EC" id="6.1.1.15" evidence="1 10"/>
<evidence type="ECO:0000256" key="10">
    <source>
        <dbReference type="NCBIfam" id="TIGR00409"/>
    </source>
</evidence>